<dbReference type="SMART" id="SM00989">
    <property type="entry name" value="V4R"/>
    <property type="match status" value="1"/>
</dbReference>
<evidence type="ECO:0008006" key="4">
    <source>
        <dbReference type="Google" id="ProtNLM"/>
    </source>
</evidence>
<protein>
    <recommendedName>
        <fullName evidence="4">4-vinyl reductase 4VR domain-containing protein</fullName>
    </recommendedName>
</protein>
<feature type="domain" description="4-vinyl reductase 4VR" evidence="2">
    <location>
        <begin position="187"/>
        <end position="249"/>
    </location>
</feature>
<dbReference type="Gene3D" id="1.10.10.10">
    <property type="entry name" value="Winged helix-like DNA-binding domain superfamily/Winged helix DNA-binding domain"/>
    <property type="match status" value="1"/>
</dbReference>
<dbReference type="Gene3D" id="3.30.1380.20">
    <property type="entry name" value="Trafficking protein particle complex subunit 3"/>
    <property type="match status" value="1"/>
</dbReference>
<dbReference type="InterPro" id="IPR036388">
    <property type="entry name" value="WH-like_DNA-bd_sf"/>
</dbReference>
<name>A0A381YE17_9ZZZZ</name>
<sequence length="250" mass="28284">MKWFIVNNFHLYSTPEGLTPISSPIKKQILSLLTKRSRTQKEVMENIQRSQSTTARHLLELEALRMINSQVDDNDSRRKIYTLTGELVATGGKPATQLKTHMRKVIGKGLESNGNLMENINKSLRYVIESWGLSLDEMLRETGHDIGNQISKELGNTNGEMLETLNVIAKFWAENDMGTLEIQKKRPLVIRIESNYDCSGVPDVGRPLCAMDEGIMEAILSKRTGKKWKVREFVCHGTGHDHCLFSVKNA</sequence>
<dbReference type="InterPro" id="IPR004096">
    <property type="entry name" value="V4R"/>
</dbReference>
<dbReference type="InterPro" id="IPR001845">
    <property type="entry name" value="HTH_ArsR_DNA-bd_dom"/>
</dbReference>
<dbReference type="SUPFAM" id="SSF46785">
    <property type="entry name" value="Winged helix' DNA-binding domain"/>
    <property type="match status" value="1"/>
</dbReference>
<dbReference type="EMBL" id="UINC01017927">
    <property type="protein sequence ID" value="SVA74842.1"/>
    <property type="molecule type" value="Genomic_DNA"/>
</dbReference>
<dbReference type="AlphaFoldDB" id="A0A381YE17"/>
<evidence type="ECO:0000259" key="2">
    <source>
        <dbReference type="SMART" id="SM00989"/>
    </source>
</evidence>
<evidence type="ECO:0000259" key="1">
    <source>
        <dbReference type="SMART" id="SM00418"/>
    </source>
</evidence>
<evidence type="ECO:0000313" key="3">
    <source>
        <dbReference type="EMBL" id="SVA74842.1"/>
    </source>
</evidence>
<proteinExistence type="predicted"/>
<dbReference type="InterPro" id="IPR024096">
    <property type="entry name" value="NO_sig/Golgi_transp_ligand-bd"/>
</dbReference>
<dbReference type="SMART" id="SM00418">
    <property type="entry name" value="HTH_ARSR"/>
    <property type="match status" value="1"/>
</dbReference>
<dbReference type="InterPro" id="IPR036390">
    <property type="entry name" value="WH_DNA-bd_sf"/>
</dbReference>
<dbReference type="PANTHER" id="PTHR35090">
    <property type="entry name" value="DNA-DIRECTED RNA POLYMERASE SUBUNIT I"/>
    <property type="match status" value="1"/>
</dbReference>
<feature type="domain" description="HTH arsR-type" evidence="1">
    <location>
        <begin position="16"/>
        <end position="111"/>
    </location>
</feature>
<dbReference type="SUPFAM" id="SSF111126">
    <property type="entry name" value="Ligand-binding domain in the NO signalling and Golgi transport"/>
    <property type="match status" value="1"/>
</dbReference>
<dbReference type="CDD" id="cd00090">
    <property type="entry name" value="HTH_ARSR"/>
    <property type="match status" value="1"/>
</dbReference>
<dbReference type="GO" id="GO:0003700">
    <property type="term" value="F:DNA-binding transcription factor activity"/>
    <property type="evidence" value="ECO:0007669"/>
    <property type="project" value="InterPro"/>
</dbReference>
<gene>
    <name evidence="3" type="ORF">METZ01_LOCUS127696</name>
</gene>
<organism evidence="3">
    <name type="scientific">marine metagenome</name>
    <dbReference type="NCBI Taxonomy" id="408172"/>
    <lineage>
        <taxon>unclassified sequences</taxon>
        <taxon>metagenomes</taxon>
        <taxon>ecological metagenomes</taxon>
    </lineage>
</organism>
<dbReference type="PANTHER" id="PTHR35090:SF2">
    <property type="entry name" value="ARSR FAMILY TRANSCRIPTIONAL REGULATOR"/>
    <property type="match status" value="1"/>
</dbReference>
<dbReference type="Pfam" id="PF02830">
    <property type="entry name" value="V4R"/>
    <property type="match status" value="1"/>
</dbReference>
<dbReference type="InterPro" id="IPR011991">
    <property type="entry name" value="ArsR-like_HTH"/>
</dbReference>
<accession>A0A381YE17</accession>
<reference evidence="3" key="1">
    <citation type="submission" date="2018-05" db="EMBL/GenBank/DDBJ databases">
        <authorList>
            <person name="Lanie J.A."/>
            <person name="Ng W.-L."/>
            <person name="Kazmierczak K.M."/>
            <person name="Andrzejewski T.M."/>
            <person name="Davidsen T.M."/>
            <person name="Wayne K.J."/>
            <person name="Tettelin H."/>
            <person name="Glass J.I."/>
            <person name="Rusch D."/>
            <person name="Podicherti R."/>
            <person name="Tsui H.-C.T."/>
            <person name="Winkler M.E."/>
        </authorList>
    </citation>
    <scope>NUCLEOTIDE SEQUENCE</scope>
</reference>
<dbReference type="Pfam" id="PF01022">
    <property type="entry name" value="HTH_5"/>
    <property type="match status" value="1"/>
</dbReference>